<protein>
    <recommendedName>
        <fullName evidence="4">RING-CH-type domain-containing protein</fullName>
    </recommendedName>
</protein>
<keyword evidence="3" id="KW-1185">Reference proteome</keyword>
<organism evidence="2 3">
    <name type="scientific">Handroanthus impetiginosus</name>
    <dbReference type="NCBI Taxonomy" id="429701"/>
    <lineage>
        <taxon>Eukaryota</taxon>
        <taxon>Viridiplantae</taxon>
        <taxon>Streptophyta</taxon>
        <taxon>Embryophyta</taxon>
        <taxon>Tracheophyta</taxon>
        <taxon>Spermatophyta</taxon>
        <taxon>Magnoliopsida</taxon>
        <taxon>eudicotyledons</taxon>
        <taxon>Gunneridae</taxon>
        <taxon>Pentapetalae</taxon>
        <taxon>asterids</taxon>
        <taxon>lamiids</taxon>
        <taxon>Lamiales</taxon>
        <taxon>Bignoniaceae</taxon>
        <taxon>Crescentiina</taxon>
        <taxon>Tabebuia alliance</taxon>
        <taxon>Handroanthus</taxon>
    </lineage>
</organism>
<dbReference type="Gene3D" id="3.30.40.10">
    <property type="entry name" value="Zinc/RING finger domain, C3HC4 (zinc finger)"/>
    <property type="match status" value="1"/>
</dbReference>
<gene>
    <name evidence="2" type="ORF">CDL12_01867</name>
</gene>
<evidence type="ECO:0000313" key="3">
    <source>
        <dbReference type="Proteomes" id="UP000231279"/>
    </source>
</evidence>
<proteinExistence type="predicted"/>
<reference evidence="3" key="1">
    <citation type="journal article" date="2018" name="Gigascience">
        <title>Genome assembly of the Pink Ipe (Handroanthus impetiginosus, Bignoniaceae), a highly valued, ecologically keystone Neotropical timber forest tree.</title>
        <authorList>
            <person name="Silva-Junior O.B."/>
            <person name="Grattapaglia D."/>
            <person name="Novaes E."/>
            <person name="Collevatti R.G."/>
        </authorList>
    </citation>
    <scope>NUCLEOTIDE SEQUENCE [LARGE SCALE GENOMIC DNA]</scope>
    <source>
        <strain evidence="3">cv. UFG-1</strain>
    </source>
</reference>
<evidence type="ECO:0000313" key="2">
    <source>
        <dbReference type="EMBL" id="PIN25395.1"/>
    </source>
</evidence>
<comment type="caution">
    <text evidence="2">The sequence shown here is derived from an EMBL/GenBank/DDBJ whole genome shotgun (WGS) entry which is preliminary data.</text>
</comment>
<evidence type="ECO:0008006" key="4">
    <source>
        <dbReference type="Google" id="ProtNLM"/>
    </source>
</evidence>
<dbReference type="PANTHER" id="PTHR46158">
    <property type="entry name" value="OS02G0165000 PROTEIN"/>
    <property type="match status" value="1"/>
</dbReference>
<accession>A0A2G9I6K7</accession>
<dbReference type="Proteomes" id="UP000231279">
    <property type="component" value="Unassembled WGS sequence"/>
</dbReference>
<sequence>METQHDPIPRQENRSPKLIYKVSIRRSQQAPAAPDHLCLPVLKGHPSVTVTKYQPPTEEPPTEESQTEEPPTNPEGGDAETIYKGEAICKNCYEPMFDENNVLQANDVQKAKCKCRQLALIHANCAQKWEEEKGSRCLACEEQIRYMPVTLKIVTSDSSRQETNNENPESPGSSCCCFYFM</sequence>
<evidence type="ECO:0000256" key="1">
    <source>
        <dbReference type="SAM" id="MobiDB-lite"/>
    </source>
</evidence>
<name>A0A2G9I6K7_9LAMI</name>
<dbReference type="STRING" id="429701.A0A2G9I6K7"/>
<dbReference type="EMBL" id="NKXS01000244">
    <property type="protein sequence ID" value="PIN25395.1"/>
    <property type="molecule type" value="Genomic_DNA"/>
</dbReference>
<dbReference type="InterPro" id="IPR013083">
    <property type="entry name" value="Znf_RING/FYVE/PHD"/>
</dbReference>
<feature type="region of interest" description="Disordered" evidence="1">
    <location>
        <begin position="47"/>
        <end position="80"/>
    </location>
</feature>
<dbReference type="AlphaFoldDB" id="A0A2G9I6K7"/>
<dbReference type="PANTHER" id="PTHR46158:SF1">
    <property type="entry name" value="RING_U-BOX SUPERFAMILY PROTEIN"/>
    <property type="match status" value="1"/>
</dbReference>
<dbReference type="OrthoDB" id="913619at2759"/>